<dbReference type="AlphaFoldDB" id="A1WP24"/>
<organism evidence="1 2">
    <name type="scientific">Verminephrobacter eiseniae (strain EF01-2)</name>
    <dbReference type="NCBI Taxonomy" id="391735"/>
    <lineage>
        <taxon>Bacteria</taxon>
        <taxon>Pseudomonadati</taxon>
        <taxon>Pseudomonadota</taxon>
        <taxon>Betaproteobacteria</taxon>
        <taxon>Burkholderiales</taxon>
        <taxon>Comamonadaceae</taxon>
        <taxon>Verminephrobacter</taxon>
    </lineage>
</organism>
<name>A1WP24_VEREI</name>
<dbReference type="KEGG" id="vei:Veis_3665"/>
<sequence>MRQLRARQGDWWRPENCCEGGCRGDGVGKRHGIDGGWSGGDQGWLARQKERRPVLLAGTRTIDLKRKGVERPPRWPTAREV</sequence>
<protein>
    <submittedName>
        <fullName evidence="1">Uncharacterized protein</fullName>
    </submittedName>
</protein>
<dbReference type="HOGENOM" id="CLU_2572933_0_0_4"/>
<evidence type="ECO:0000313" key="2">
    <source>
        <dbReference type="Proteomes" id="UP000000374"/>
    </source>
</evidence>
<evidence type="ECO:0000313" key="1">
    <source>
        <dbReference type="EMBL" id="ABM59381.1"/>
    </source>
</evidence>
<reference evidence="2" key="1">
    <citation type="submission" date="2006-12" db="EMBL/GenBank/DDBJ databases">
        <title>Complete sequence of chromosome 1 of Verminephrobacter eiseniae EF01-2.</title>
        <authorList>
            <person name="Copeland A."/>
            <person name="Lucas S."/>
            <person name="Lapidus A."/>
            <person name="Barry K."/>
            <person name="Detter J.C."/>
            <person name="Glavina del Rio T."/>
            <person name="Dalin E."/>
            <person name="Tice H."/>
            <person name="Pitluck S."/>
            <person name="Chertkov O."/>
            <person name="Brettin T."/>
            <person name="Bruce D."/>
            <person name="Han C."/>
            <person name="Tapia R."/>
            <person name="Gilna P."/>
            <person name="Schmutz J."/>
            <person name="Larimer F."/>
            <person name="Land M."/>
            <person name="Hauser L."/>
            <person name="Kyrpides N."/>
            <person name="Kim E."/>
            <person name="Stahl D."/>
            <person name="Richardson P."/>
        </authorList>
    </citation>
    <scope>NUCLEOTIDE SEQUENCE [LARGE SCALE GENOMIC DNA]</scope>
    <source>
        <strain evidence="2">EF01-2</strain>
    </source>
</reference>
<dbReference type="EMBL" id="CP000542">
    <property type="protein sequence ID" value="ABM59381.1"/>
    <property type="molecule type" value="Genomic_DNA"/>
</dbReference>
<accession>A1WP24</accession>
<dbReference type="Proteomes" id="UP000000374">
    <property type="component" value="Chromosome"/>
</dbReference>
<proteinExistence type="predicted"/>
<keyword evidence="2" id="KW-1185">Reference proteome</keyword>
<gene>
    <name evidence="1" type="ordered locus">Veis_3665</name>
</gene>